<reference evidence="2 3" key="1">
    <citation type="journal article" date="2012" name="BMC Genomics">
        <title>Comparative genomic analysis of the genus Staphylococcus including Staphylococcus aureus and its newly described sister species Staphylococcus simiae.</title>
        <authorList>
            <person name="Suzuki H."/>
            <person name="Lefebure T."/>
            <person name="Pavinski Bitar P."/>
            <person name="Stanhope M.J."/>
        </authorList>
    </citation>
    <scope>NUCLEOTIDE SEQUENCE [LARGE SCALE GENOMIC DNA]</scope>
    <source>
        <strain evidence="2 3">CCM 7213</strain>
    </source>
</reference>
<dbReference type="PATRIC" id="fig|911238.3.peg.937"/>
<feature type="signal peptide" evidence="1">
    <location>
        <begin position="1"/>
        <end position="25"/>
    </location>
</feature>
<dbReference type="Proteomes" id="UP000005413">
    <property type="component" value="Unassembled WGS sequence"/>
</dbReference>
<dbReference type="PROSITE" id="PS51257">
    <property type="entry name" value="PROKAR_LIPOPROTEIN"/>
    <property type="match status" value="1"/>
</dbReference>
<evidence type="ECO:0000313" key="2">
    <source>
        <dbReference type="EMBL" id="EHJ08149.1"/>
    </source>
</evidence>
<protein>
    <recommendedName>
        <fullName evidence="4">Lipoprotein</fullName>
    </recommendedName>
</protein>
<evidence type="ECO:0000256" key="1">
    <source>
        <dbReference type="SAM" id="SignalP"/>
    </source>
</evidence>
<accession>G5JI32</accession>
<keyword evidence="3" id="KW-1185">Reference proteome</keyword>
<sequence length="277" mass="31792">MKKLLFILFGCTVILAGCGSGSPLAKPNKEETLTDIIFGKEKHVIFQGEKANDDHQQYVERISIVHDGKAKVYNIDKSDKELLLSDAGNMSIKELEKFGEQANKDAGYPPAYYTQAKVTLLTDDEQSVSYDLRGYDDFESVDGRYRDYYGKTRQELEPKMERLVGEPKLSKENGEKVYYFKGIADMQAHDLFERTLKNQEVDRPMISTMYRGSMNDTLMTTKKDQVIKGQQHSMDNDMERDTNFIGVRVDKNTTITKESIDSGKYTHNKFVDYVEYN</sequence>
<keyword evidence="1" id="KW-0732">Signal</keyword>
<comment type="caution">
    <text evidence="2">The sequence shown here is derived from an EMBL/GenBank/DDBJ whole genome shotgun (WGS) entry which is preliminary data.</text>
</comment>
<evidence type="ECO:0008006" key="4">
    <source>
        <dbReference type="Google" id="ProtNLM"/>
    </source>
</evidence>
<evidence type="ECO:0000313" key="3">
    <source>
        <dbReference type="Proteomes" id="UP000005413"/>
    </source>
</evidence>
<dbReference type="EMBL" id="AEUN01000382">
    <property type="protein sequence ID" value="EHJ08149.1"/>
    <property type="molecule type" value="Genomic_DNA"/>
</dbReference>
<organism evidence="2 3">
    <name type="scientific">Staphylococcus simiae CCM 7213 = CCUG 51256</name>
    <dbReference type="NCBI Taxonomy" id="911238"/>
    <lineage>
        <taxon>Bacteria</taxon>
        <taxon>Bacillati</taxon>
        <taxon>Bacillota</taxon>
        <taxon>Bacilli</taxon>
        <taxon>Bacillales</taxon>
        <taxon>Staphylococcaceae</taxon>
        <taxon>Staphylococcus</taxon>
    </lineage>
</organism>
<feature type="chain" id="PRO_5003479228" description="Lipoprotein" evidence="1">
    <location>
        <begin position="26"/>
        <end position="277"/>
    </location>
</feature>
<name>G5JI32_9STAP</name>
<dbReference type="AlphaFoldDB" id="G5JI32"/>
<gene>
    <name evidence="2" type="ORF">SS7213T_05571</name>
</gene>
<dbReference type="RefSeq" id="WP_002463420.1">
    <property type="nucleotide sequence ID" value="NZ_AEUN01000382.1"/>
</dbReference>
<proteinExistence type="predicted"/>